<dbReference type="InterPro" id="IPR007712">
    <property type="entry name" value="RelE/ParE_toxin"/>
</dbReference>
<reference evidence="2 3" key="1">
    <citation type="submission" date="2018-07" db="EMBL/GenBank/DDBJ databases">
        <title>Genomic Encyclopedia of Type Strains, Phase III (KMG-III): the genomes of soil and plant-associated and newly described type strains.</title>
        <authorList>
            <person name="Whitman W."/>
        </authorList>
    </citation>
    <scope>NUCLEOTIDE SEQUENCE [LARGE SCALE GENOMIC DNA]</scope>
    <source>
        <strain evidence="2 3">CECT 7287</strain>
    </source>
</reference>
<dbReference type="Gene3D" id="3.30.2310.20">
    <property type="entry name" value="RelE-like"/>
    <property type="match status" value="1"/>
</dbReference>
<proteinExistence type="predicted"/>
<keyword evidence="3" id="KW-1185">Reference proteome</keyword>
<protein>
    <submittedName>
        <fullName evidence="2">Addiction module RelE/StbE family toxin</fullName>
    </submittedName>
</protein>
<dbReference type="InterPro" id="IPR035093">
    <property type="entry name" value="RelE/ParE_toxin_dom_sf"/>
</dbReference>
<comment type="caution">
    <text evidence="2">The sequence shown here is derived from an EMBL/GenBank/DDBJ whole genome shotgun (WGS) entry which is preliminary data.</text>
</comment>
<evidence type="ECO:0000313" key="3">
    <source>
        <dbReference type="Proteomes" id="UP000256977"/>
    </source>
</evidence>
<dbReference type="EMBL" id="QRDZ01000061">
    <property type="protein sequence ID" value="RED51851.1"/>
    <property type="molecule type" value="Genomic_DNA"/>
</dbReference>
<keyword evidence="1" id="KW-1277">Toxin-antitoxin system</keyword>
<evidence type="ECO:0000313" key="2">
    <source>
        <dbReference type="EMBL" id="RED51851.1"/>
    </source>
</evidence>
<gene>
    <name evidence="2" type="ORF">DFP98_1612</name>
</gene>
<organism evidence="2 3">
    <name type="scientific">Cohnella phaseoli</name>
    <dbReference type="NCBI Taxonomy" id="456490"/>
    <lineage>
        <taxon>Bacteria</taxon>
        <taxon>Bacillati</taxon>
        <taxon>Bacillota</taxon>
        <taxon>Bacilli</taxon>
        <taxon>Bacillales</taxon>
        <taxon>Paenibacillaceae</taxon>
        <taxon>Cohnella</taxon>
    </lineage>
</organism>
<evidence type="ECO:0000256" key="1">
    <source>
        <dbReference type="ARBA" id="ARBA00022649"/>
    </source>
</evidence>
<dbReference type="Pfam" id="PF05016">
    <property type="entry name" value="ParE_toxin"/>
    <property type="match status" value="1"/>
</dbReference>
<name>A0A3D9HRB9_9BACL</name>
<dbReference type="Proteomes" id="UP000256977">
    <property type="component" value="Unassembled WGS sequence"/>
</dbReference>
<accession>A0A3D9HRB9</accession>
<dbReference type="AlphaFoldDB" id="A0A3D9HRB9"/>
<sequence>MVEKNYDLHYLDVARLDLVDIVQYISEQLHAPEAAVHLVDKFDKGISNLQQFPFAGHRYKSTGGLKDEYRMLVVENYLVFYVVMDKYVEIRRIIYSKRDYEKLL</sequence>